<sequence length="499" mass="53835">MVNPCTPAPTYWSPAGPDAPGAVTRSMDTLENFYKLLADSSSKLNREHWALTMSFRLAFPASLGDPLPYLRRTWLAVRHLHPGIGSTAPPTDPADLTSKVALTVPPLDPEAWLAKSFVAHDDTTLVEDDATAALSLRPTETATLHWVPATSTIVFRSSHWRIDGMGSIMLAHAFMTTLVSVLRRGLDADLSAHASPAANGSLTPSLDDIVRSPADEASTPERLKKAADSLIATFLKGLPTVGLPTIPGSEHATPGPTARAQVSLDRATTAAVLAACKARGFTVTSAIHAALLRVVARHPQHPLAKNYAAFVATDMRRRLGAPWDGVPYAVGMFSSGVPVCIEGAQEEEEDKPFARLAADFHAVYSQDLARLGVDDRGAPFSMQDIVAPYVRRTTKLFMTTPVPGGTMPPIQNPDLSSLGPVETVLRRRYVYACGDERIEVTDFWLGVEMLSRALQCHLWTFRDSLTLQGCFNTSFYEKDFVAGVLGQAMEELLAGLGLA</sequence>
<keyword evidence="3" id="KW-1185">Reference proteome</keyword>
<dbReference type="PANTHER" id="PTHR42034:SF1">
    <property type="entry name" value="CONDENSATION DOMAIN-CONTAINING PROTEIN"/>
    <property type="match status" value="1"/>
</dbReference>
<protein>
    <recommendedName>
        <fullName evidence="4">CoA-dependent acyltransferase</fullName>
    </recommendedName>
</protein>
<name>A0A3N2PUB2_SODAK</name>
<dbReference type="Gene3D" id="3.30.559.10">
    <property type="entry name" value="Chloramphenicol acetyltransferase-like domain"/>
    <property type="match status" value="1"/>
</dbReference>
<evidence type="ECO:0000313" key="3">
    <source>
        <dbReference type="Proteomes" id="UP000272025"/>
    </source>
</evidence>
<organism evidence="2 3">
    <name type="scientific">Sodiomyces alkalinus (strain CBS 110278 / VKM F-3762 / F11)</name>
    <name type="common">Alkaliphilic filamentous fungus</name>
    <dbReference type="NCBI Taxonomy" id="1314773"/>
    <lineage>
        <taxon>Eukaryota</taxon>
        <taxon>Fungi</taxon>
        <taxon>Dikarya</taxon>
        <taxon>Ascomycota</taxon>
        <taxon>Pezizomycotina</taxon>
        <taxon>Sordariomycetes</taxon>
        <taxon>Hypocreomycetidae</taxon>
        <taxon>Glomerellales</taxon>
        <taxon>Plectosphaerellaceae</taxon>
        <taxon>Sodiomyces</taxon>
    </lineage>
</organism>
<feature type="compositionally biased region" description="Basic and acidic residues" evidence="1">
    <location>
        <begin position="208"/>
        <end position="221"/>
    </location>
</feature>
<feature type="region of interest" description="Disordered" evidence="1">
    <location>
        <begin position="202"/>
        <end position="221"/>
    </location>
</feature>
<dbReference type="AlphaFoldDB" id="A0A3N2PUB2"/>
<evidence type="ECO:0000313" key="2">
    <source>
        <dbReference type="EMBL" id="ROT38103.1"/>
    </source>
</evidence>
<dbReference type="SUPFAM" id="SSF52777">
    <property type="entry name" value="CoA-dependent acyltransferases"/>
    <property type="match status" value="1"/>
</dbReference>
<accession>A0A3N2PUB2</accession>
<dbReference type="Proteomes" id="UP000272025">
    <property type="component" value="Unassembled WGS sequence"/>
</dbReference>
<evidence type="ECO:0000256" key="1">
    <source>
        <dbReference type="SAM" id="MobiDB-lite"/>
    </source>
</evidence>
<evidence type="ECO:0008006" key="4">
    <source>
        <dbReference type="Google" id="ProtNLM"/>
    </source>
</evidence>
<dbReference type="EMBL" id="ML119056">
    <property type="protein sequence ID" value="ROT38103.1"/>
    <property type="molecule type" value="Genomic_DNA"/>
</dbReference>
<dbReference type="InterPro" id="IPR023213">
    <property type="entry name" value="CAT-like_dom_sf"/>
</dbReference>
<dbReference type="PANTHER" id="PTHR42034">
    <property type="entry name" value="CHROMOSOME 7, WHOLE GENOME SHOTGUN SEQUENCE-RELATED"/>
    <property type="match status" value="1"/>
</dbReference>
<dbReference type="Gene3D" id="3.30.559.30">
    <property type="entry name" value="Nonribosomal peptide synthetase, condensation domain"/>
    <property type="match status" value="1"/>
</dbReference>
<dbReference type="OrthoDB" id="10000533at2759"/>
<proteinExistence type="predicted"/>
<dbReference type="GeneID" id="39576594"/>
<gene>
    <name evidence="2" type="ORF">SODALDRAFT_278484</name>
</gene>
<reference evidence="2 3" key="1">
    <citation type="journal article" date="2018" name="Mol. Ecol.">
        <title>The obligate alkalophilic soda-lake fungus Sodiomyces alkalinus has shifted to a protein diet.</title>
        <authorList>
            <person name="Grum-Grzhimaylo A.A."/>
            <person name="Falkoski D.L."/>
            <person name="van den Heuvel J."/>
            <person name="Valero-Jimenez C.A."/>
            <person name="Min B."/>
            <person name="Choi I.G."/>
            <person name="Lipzen A."/>
            <person name="Daum C.G."/>
            <person name="Aanen D.K."/>
            <person name="Tsang A."/>
            <person name="Henrissat B."/>
            <person name="Bilanenko E.N."/>
            <person name="de Vries R.P."/>
            <person name="van Kan J.A.L."/>
            <person name="Grigoriev I.V."/>
            <person name="Debets A.J.M."/>
        </authorList>
    </citation>
    <scope>NUCLEOTIDE SEQUENCE [LARGE SCALE GENOMIC DNA]</scope>
    <source>
        <strain evidence="2 3">F11</strain>
    </source>
</reference>
<dbReference type="RefSeq" id="XP_028465909.1">
    <property type="nucleotide sequence ID" value="XM_028608116.1"/>
</dbReference>